<sequence>MAQRQAPAAPQAAAVHRHLSDMSQLARSVAGFQAAGISGETVLQKYNQTKDAVRTKPDGASLFCLAKLILG</sequence>
<name>A0AA37LUY3_9PEZI</name>
<evidence type="ECO:0000313" key="2">
    <source>
        <dbReference type="Proteomes" id="UP001055172"/>
    </source>
</evidence>
<dbReference type="AlphaFoldDB" id="A0AA37LUY3"/>
<comment type="caution">
    <text evidence="1">The sequence shown here is derived from an EMBL/GenBank/DDBJ whole genome shotgun (WGS) entry which is preliminary data.</text>
</comment>
<dbReference type="Proteomes" id="UP001055172">
    <property type="component" value="Unassembled WGS sequence"/>
</dbReference>
<organism evidence="1 2">
    <name type="scientific">Colletotrichum liriopes</name>
    <dbReference type="NCBI Taxonomy" id="708192"/>
    <lineage>
        <taxon>Eukaryota</taxon>
        <taxon>Fungi</taxon>
        <taxon>Dikarya</taxon>
        <taxon>Ascomycota</taxon>
        <taxon>Pezizomycotina</taxon>
        <taxon>Sordariomycetes</taxon>
        <taxon>Hypocreomycetidae</taxon>
        <taxon>Glomerellales</taxon>
        <taxon>Glomerellaceae</taxon>
        <taxon>Colletotrichum</taxon>
        <taxon>Colletotrichum spaethianum species complex</taxon>
    </lineage>
</organism>
<accession>A0AA37LUY3</accession>
<dbReference type="EMBL" id="BPPX01000021">
    <property type="protein sequence ID" value="GJC86335.1"/>
    <property type="molecule type" value="Genomic_DNA"/>
</dbReference>
<proteinExistence type="predicted"/>
<keyword evidence="2" id="KW-1185">Reference proteome</keyword>
<reference evidence="1 2" key="1">
    <citation type="submission" date="2021-07" db="EMBL/GenBank/DDBJ databases">
        <title>Genome data of Colletotrichum spaethianum.</title>
        <authorList>
            <person name="Utami Y.D."/>
            <person name="Hiruma K."/>
        </authorList>
    </citation>
    <scope>NUCLEOTIDE SEQUENCE [LARGE SCALE GENOMIC DNA]</scope>
    <source>
        <strain evidence="1 2">MAFF 242679</strain>
    </source>
</reference>
<gene>
    <name evidence="1" type="ORF">ColLi_09173</name>
</gene>
<protein>
    <submittedName>
        <fullName evidence="1">Uncharacterized protein</fullName>
    </submittedName>
</protein>
<evidence type="ECO:0000313" key="1">
    <source>
        <dbReference type="EMBL" id="GJC86335.1"/>
    </source>
</evidence>